<gene>
    <name evidence="1" type="ORF">GKO46_13090</name>
</gene>
<organism evidence="1 2">
    <name type="scientific">Candidatus Lucifugimonas marina</name>
    <dbReference type="NCBI Taxonomy" id="3038979"/>
    <lineage>
        <taxon>Bacteria</taxon>
        <taxon>Bacillati</taxon>
        <taxon>Chloroflexota</taxon>
        <taxon>Dehalococcoidia</taxon>
        <taxon>SAR202 cluster</taxon>
        <taxon>Candidatus Lucifugimonadales</taxon>
        <taxon>Candidatus Lucifugimonadaceae</taxon>
        <taxon>Candidatus Lucifugimonas</taxon>
    </lineage>
</organism>
<dbReference type="AlphaFoldDB" id="A0ABD4XU51"/>
<name>A0ABD4XU51_9CHLR</name>
<protein>
    <submittedName>
        <fullName evidence="1">Uncharacterized protein</fullName>
    </submittedName>
</protein>
<dbReference type="EMBL" id="WMBE01000006">
    <property type="protein sequence ID" value="MDG0867998.1"/>
    <property type="molecule type" value="Genomic_DNA"/>
</dbReference>
<reference evidence="1 2" key="1">
    <citation type="submission" date="2019-11" db="EMBL/GenBank/DDBJ databases">
        <authorList>
            <person name="Cho J.-C."/>
        </authorList>
    </citation>
    <scope>NUCLEOTIDE SEQUENCE [LARGE SCALE GENOMIC DNA]</scope>
    <source>
        <strain evidence="1 2">JH702</strain>
    </source>
</reference>
<comment type="caution">
    <text evidence="1">The sequence shown here is derived from an EMBL/GenBank/DDBJ whole genome shotgun (WGS) entry which is preliminary data.</text>
</comment>
<dbReference type="RefSeq" id="WP_342836008.1">
    <property type="nucleotide sequence ID" value="NZ_WMBE01000006.1"/>
</dbReference>
<evidence type="ECO:0000313" key="2">
    <source>
        <dbReference type="Proteomes" id="UP001321249"/>
    </source>
</evidence>
<proteinExistence type="predicted"/>
<dbReference type="Proteomes" id="UP001321249">
    <property type="component" value="Unassembled WGS sequence"/>
</dbReference>
<accession>A0ABD4XU51</accession>
<evidence type="ECO:0000313" key="1">
    <source>
        <dbReference type="EMBL" id="MDG0867998.1"/>
    </source>
</evidence>
<sequence length="214" mass="23864">MNFFWLWIQTRLKENGWPKSKGFINKRTVVTDTAIVAAAQDAIRVAITIGASHPDIARSIAIEYIGEAVQATRDRVDQWLHEANDKGESKMSDLAEVEPGWLRFCSIEASKGDMVKIFPWSGGDDEYDMSGNASDLILQSLAVAGIAMGWGMSHSSDAVQIFDPSKSPHFERTDYSDFPSAEDTYASWLRMAEELITRYKGVGGFRDYDELPAN</sequence>